<dbReference type="PANTHER" id="PTHR39338">
    <property type="entry name" value="BLL5662 PROTEIN-RELATED"/>
    <property type="match status" value="1"/>
</dbReference>
<protein>
    <submittedName>
        <fullName evidence="1">Protein containing von willebrand factor type a (Vwa) domain-protein</fullName>
    </submittedName>
</protein>
<dbReference type="SUPFAM" id="SSF53300">
    <property type="entry name" value="vWA-like"/>
    <property type="match status" value="1"/>
</dbReference>
<proteinExistence type="predicted"/>
<evidence type="ECO:0000313" key="1">
    <source>
        <dbReference type="EMBL" id="ADI18959.1"/>
    </source>
</evidence>
<organism evidence="1">
    <name type="scientific">uncultured Rhodobacterales bacterium HF0010_10C01</name>
    <dbReference type="NCBI Taxonomy" id="710783"/>
    <lineage>
        <taxon>Bacteria</taxon>
        <taxon>Pseudomonadati</taxon>
        <taxon>Pseudomonadota</taxon>
        <taxon>Alphaproteobacteria</taxon>
        <taxon>Rhodobacterales</taxon>
        <taxon>environmental samples</taxon>
    </lineage>
</organism>
<dbReference type="PANTHER" id="PTHR39338:SF6">
    <property type="entry name" value="BLL5662 PROTEIN"/>
    <property type="match status" value="1"/>
</dbReference>
<reference evidence="1" key="1">
    <citation type="journal article" date="2011" name="Environ. Microbiol.">
        <title>Time-series analyses of Monterey Bay coastal microbial picoplankton using a 'genome proxy' microarray.</title>
        <authorList>
            <person name="Rich V.I."/>
            <person name="Pham V.D."/>
            <person name="Eppley J."/>
            <person name="Shi Y."/>
            <person name="DeLong E.F."/>
        </authorList>
    </citation>
    <scope>NUCLEOTIDE SEQUENCE</scope>
</reference>
<name>E0XX18_9RHOB</name>
<dbReference type="Pfam" id="PF05762">
    <property type="entry name" value="VWA_CoxE"/>
    <property type="match status" value="1"/>
</dbReference>
<accession>E0XX18</accession>
<dbReference type="AlphaFoldDB" id="E0XX18"/>
<dbReference type="InterPro" id="IPR036465">
    <property type="entry name" value="vWFA_dom_sf"/>
</dbReference>
<dbReference type="CDD" id="cd00198">
    <property type="entry name" value="vWFA"/>
    <property type="match status" value="1"/>
</dbReference>
<dbReference type="EMBL" id="GU474905">
    <property type="protein sequence ID" value="ADI18959.1"/>
    <property type="molecule type" value="Genomic_DNA"/>
</dbReference>
<dbReference type="Gene3D" id="3.40.50.410">
    <property type="entry name" value="von Willebrand factor, type A domain"/>
    <property type="match status" value="1"/>
</dbReference>
<dbReference type="InterPro" id="IPR008912">
    <property type="entry name" value="Uncharacterised_CoxE"/>
</dbReference>
<sequence>MNTLDGKLPENILLFTRLLRASGIRIGSEGVTDSIEAIQSVGLRSRKEFYFSLLTCLTKKKEDEIIFRQAFDLFWQNPKFQEKQRNMLLPRTRVSENNEGKPELAKRIKENLPKADKIKRLDQIEDNVIFDTSGSASDTQLKKSRDFGTMSKEELQQATDVIRDLSIYLPQKPSRRFAPRKLGSELSVRHGLKESARHFGMILPKLMRRKEKERPIFFLIDISGSMENYSKTLIHFVHNLMQRHRNCFAFLFGTKLTNITHLLKNRDIDDALQKISKVTDDWAGGTRIRDSIFEFNKTWVRRTPTSGSLVLFISDGLDKNHQSDLLVQMERLKKNCKHLVWLNPLLRYKKFLPKSVSIKRILKNVDALLPIHSLESIENLTLYLARNKRGELDILNWRSRIMDRERELTS</sequence>
<dbReference type="InterPro" id="IPR011195">
    <property type="entry name" value="UCP010256"/>
</dbReference>
<dbReference type="PIRSF" id="PIRSF010256">
    <property type="entry name" value="CoxE_vWa"/>
    <property type="match status" value="1"/>
</dbReference>